<name>A0A142JHX8_9BURK</name>
<evidence type="ECO:0000256" key="1">
    <source>
        <dbReference type="SAM" id="Phobius"/>
    </source>
</evidence>
<keyword evidence="4" id="KW-1185">Reference proteome</keyword>
<dbReference type="Proteomes" id="UP000075238">
    <property type="component" value="Chromosome 1"/>
</dbReference>
<gene>
    <name evidence="2" type="ORF">A2G96_08045</name>
    <name evidence="3" type="ORF">A2G96_16825</name>
</gene>
<evidence type="ECO:0000313" key="4">
    <source>
        <dbReference type="Proteomes" id="UP000075238"/>
    </source>
</evidence>
<dbReference type="STRING" id="1796606.A2G96_08045"/>
<keyword evidence="1" id="KW-0472">Membrane</keyword>
<organism evidence="2 4">
    <name type="scientific">Cupriavidus nantongensis</name>
    <dbReference type="NCBI Taxonomy" id="1796606"/>
    <lineage>
        <taxon>Bacteria</taxon>
        <taxon>Pseudomonadati</taxon>
        <taxon>Pseudomonadota</taxon>
        <taxon>Betaproteobacteria</taxon>
        <taxon>Burkholderiales</taxon>
        <taxon>Burkholderiaceae</taxon>
        <taxon>Cupriavidus</taxon>
    </lineage>
</organism>
<evidence type="ECO:0000313" key="2">
    <source>
        <dbReference type="EMBL" id="AMR77690.1"/>
    </source>
</evidence>
<dbReference type="AlphaFoldDB" id="A0A142JHX8"/>
<dbReference type="EMBL" id="CP014844">
    <property type="protein sequence ID" value="AMR77690.1"/>
    <property type="molecule type" value="Genomic_DNA"/>
</dbReference>
<accession>A0A142JHX8</accession>
<dbReference type="OrthoDB" id="8641251at2"/>
<evidence type="ECO:0000313" key="3">
    <source>
        <dbReference type="EMBL" id="AMR79265.1"/>
    </source>
</evidence>
<proteinExistence type="predicted"/>
<dbReference type="RefSeq" id="WP_062798388.1">
    <property type="nucleotide sequence ID" value="NZ_CP014844.1"/>
</dbReference>
<feature type="transmembrane region" description="Helical" evidence="1">
    <location>
        <begin position="68"/>
        <end position="85"/>
    </location>
</feature>
<keyword evidence="1" id="KW-1133">Transmembrane helix</keyword>
<sequence length="91" mass="9656">MPDNANHVSREEFEQLVGEVKALKESVAENTECTRRTEANTQGLVELFDALSGGFKVIAWLGRAAKPIGYIAGALAAVIGLWTAIKGGGIK</sequence>
<reference evidence="2 4" key="1">
    <citation type="submission" date="2016-03" db="EMBL/GenBank/DDBJ databases">
        <title>Complete genome sequence of a novel chlorpyrifos degrading bacterium, Cupriavidus nantongensis sp. X1.</title>
        <authorList>
            <person name="Fang L."/>
        </authorList>
    </citation>
    <scope>NUCLEOTIDE SEQUENCE [LARGE SCALE GENOMIC DNA]</scope>
    <source>
        <strain evidence="2 4">X1</strain>
    </source>
</reference>
<dbReference type="KEGG" id="cnan:A2G96_08045"/>
<dbReference type="KEGG" id="cnan:A2G96_16825"/>
<protein>
    <submittedName>
        <fullName evidence="2">Uncharacterized protein</fullName>
    </submittedName>
</protein>
<dbReference type="EMBL" id="CP014844">
    <property type="protein sequence ID" value="AMR79265.1"/>
    <property type="molecule type" value="Genomic_DNA"/>
</dbReference>
<keyword evidence="1" id="KW-0812">Transmembrane</keyword>